<name>A0AAD4LEE2_9AGAM</name>
<feature type="region of interest" description="Disordered" evidence="1">
    <location>
        <begin position="231"/>
        <end position="273"/>
    </location>
</feature>
<dbReference type="AlphaFoldDB" id="A0AAD4LEE2"/>
<accession>A0AAD4LEE2</accession>
<protein>
    <submittedName>
        <fullName evidence="2">Uncharacterized protein</fullName>
    </submittedName>
</protein>
<sequence>MNDRHVRDLAALDLALDSENQFTQFVPFSFKDLVCSSDIISMQANELFVYSTRTQGGNGIESRSIAVASGMEGGWWLYRTWYRRFGNVQYFSDQPLLAFWEPLQQFLNILPVDLRILNLKLVDNLNSALHLYGSPKASCYRGLGNLLLSRPDGLLCARASSDGWPGLLRSPALLVLARSGTTLCADWGRGPIPTLTYWILWEGPNGPGFEQYAGQRNTNTESEYKDAVRVRSVGAASGRTTEPPSHNHPPSESSRTPLAPHTASNAQLPEDKD</sequence>
<dbReference type="EMBL" id="JAKELL010000030">
    <property type="protein sequence ID" value="KAH8990595.1"/>
    <property type="molecule type" value="Genomic_DNA"/>
</dbReference>
<evidence type="ECO:0000313" key="2">
    <source>
        <dbReference type="EMBL" id="KAH8990595.1"/>
    </source>
</evidence>
<dbReference type="Proteomes" id="UP001201163">
    <property type="component" value="Unassembled WGS sequence"/>
</dbReference>
<comment type="caution">
    <text evidence="2">The sequence shown here is derived from an EMBL/GenBank/DDBJ whole genome shotgun (WGS) entry which is preliminary data.</text>
</comment>
<organism evidence="2 3">
    <name type="scientific">Lactarius akahatsu</name>
    <dbReference type="NCBI Taxonomy" id="416441"/>
    <lineage>
        <taxon>Eukaryota</taxon>
        <taxon>Fungi</taxon>
        <taxon>Dikarya</taxon>
        <taxon>Basidiomycota</taxon>
        <taxon>Agaricomycotina</taxon>
        <taxon>Agaricomycetes</taxon>
        <taxon>Russulales</taxon>
        <taxon>Russulaceae</taxon>
        <taxon>Lactarius</taxon>
    </lineage>
</organism>
<proteinExistence type="predicted"/>
<reference evidence="2" key="1">
    <citation type="submission" date="2022-01" db="EMBL/GenBank/DDBJ databases">
        <title>Comparative genomics reveals a dynamic genome evolution in the ectomycorrhizal milk-cap (Lactarius) mushrooms.</title>
        <authorList>
            <consortium name="DOE Joint Genome Institute"/>
            <person name="Lebreton A."/>
            <person name="Tang N."/>
            <person name="Kuo A."/>
            <person name="LaButti K."/>
            <person name="Drula E."/>
            <person name="Barry K."/>
            <person name="Clum A."/>
            <person name="Lipzen A."/>
            <person name="Mousain D."/>
            <person name="Ng V."/>
            <person name="Wang R."/>
            <person name="Wang X."/>
            <person name="Dai Y."/>
            <person name="Henrissat B."/>
            <person name="Grigoriev I.V."/>
            <person name="Guerin-Laguette A."/>
            <person name="Yu F."/>
            <person name="Martin F.M."/>
        </authorList>
    </citation>
    <scope>NUCLEOTIDE SEQUENCE</scope>
    <source>
        <strain evidence="2">QP</strain>
    </source>
</reference>
<gene>
    <name evidence="2" type="ORF">EDB92DRAFT_2103994</name>
</gene>
<evidence type="ECO:0000256" key="1">
    <source>
        <dbReference type="SAM" id="MobiDB-lite"/>
    </source>
</evidence>
<feature type="compositionally biased region" description="Low complexity" evidence="1">
    <location>
        <begin position="242"/>
        <end position="254"/>
    </location>
</feature>
<evidence type="ECO:0000313" key="3">
    <source>
        <dbReference type="Proteomes" id="UP001201163"/>
    </source>
</evidence>
<keyword evidence="3" id="KW-1185">Reference proteome</keyword>